<dbReference type="Proteomes" id="UP000007819">
    <property type="component" value="Unassembled WGS sequence"/>
</dbReference>
<evidence type="ECO:0000313" key="2">
    <source>
        <dbReference type="EnsemblMetazoa" id="XP_029347891.1"/>
    </source>
</evidence>
<dbReference type="RefSeq" id="XP_029347891.1">
    <property type="nucleotide sequence ID" value="XM_029492031.1"/>
</dbReference>
<reference evidence="3" key="1">
    <citation type="submission" date="2010-06" db="EMBL/GenBank/DDBJ databases">
        <authorList>
            <person name="Jiang H."/>
            <person name="Abraham K."/>
            <person name="Ali S."/>
            <person name="Alsbrooks S.L."/>
            <person name="Anim B.N."/>
            <person name="Anosike U.S."/>
            <person name="Attaway T."/>
            <person name="Bandaranaike D.P."/>
            <person name="Battles P.K."/>
            <person name="Bell S.N."/>
            <person name="Bell A.V."/>
            <person name="Beltran B."/>
            <person name="Bickham C."/>
            <person name="Bustamante Y."/>
            <person name="Caleb T."/>
            <person name="Canada A."/>
            <person name="Cardenas V."/>
            <person name="Carter K."/>
            <person name="Chacko J."/>
            <person name="Chandrabose M.N."/>
            <person name="Chavez D."/>
            <person name="Chavez A."/>
            <person name="Chen L."/>
            <person name="Chu H.-S."/>
            <person name="Claassen K.J."/>
            <person name="Cockrell R."/>
            <person name="Collins M."/>
            <person name="Cooper J.A."/>
            <person name="Cree A."/>
            <person name="Curry S.M."/>
            <person name="Da Y."/>
            <person name="Dao M.D."/>
            <person name="Das B."/>
            <person name="Davila M.-L."/>
            <person name="Davy-Carroll L."/>
            <person name="Denson S."/>
            <person name="Dinh H."/>
            <person name="Ebong V.E."/>
            <person name="Edwards J.R."/>
            <person name="Egan A."/>
            <person name="El-Daye J."/>
            <person name="Escobedo L."/>
            <person name="Fernandez S."/>
            <person name="Fernando P.R."/>
            <person name="Flagg N."/>
            <person name="Forbes L.D."/>
            <person name="Fowler R.G."/>
            <person name="Fu Q."/>
            <person name="Gabisi R.A."/>
            <person name="Ganer J."/>
            <person name="Garbino Pronczuk A."/>
            <person name="Garcia R.M."/>
            <person name="Garner T."/>
            <person name="Garrett T.E."/>
            <person name="Gonzalez D.A."/>
            <person name="Hamid H."/>
            <person name="Hawkins E.S."/>
            <person name="Hirani K."/>
            <person name="Hogues M.E."/>
            <person name="Hollins B."/>
            <person name="Hsiao C.-H."/>
            <person name="Jabil R."/>
            <person name="James M.L."/>
            <person name="Jhangiani S.N."/>
            <person name="Johnson B."/>
            <person name="Johnson Q."/>
            <person name="Joshi V."/>
            <person name="Kalu J.B."/>
            <person name="Kam C."/>
            <person name="Kashfia A."/>
            <person name="Keebler J."/>
            <person name="Kisamo H."/>
            <person name="Kovar C.L."/>
            <person name="Lago L.A."/>
            <person name="Lai C.-Y."/>
            <person name="Laidlaw J."/>
            <person name="Lara F."/>
            <person name="Le T.-K."/>
            <person name="Lee S.L."/>
            <person name="Legall F.H."/>
            <person name="Lemon S.J."/>
            <person name="Lewis L.R."/>
            <person name="Li B."/>
            <person name="Liu Y."/>
            <person name="Liu Y.-S."/>
            <person name="Lopez J."/>
            <person name="Lozado R.J."/>
            <person name="Lu J."/>
            <person name="Madu R.C."/>
            <person name="Maheshwari M."/>
            <person name="Maheshwari R."/>
            <person name="Malloy K."/>
            <person name="Martinez E."/>
            <person name="Mathew T."/>
            <person name="Mercado I.C."/>
            <person name="Mercado C."/>
            <person name="Meyer B."/>
            <person name="Montgomery K."/>
            <person name="Morgan M.B."/>
            <person name="Munidasa M."/>
            <person name="Nazareth L.V."/>
            <person name="Nelson J."/>
            <person name="Ng B.M."/>
            <person name="Nguyen N.B."/>
            <person name="Nguyen P.Q."/>
            <person name="Nguyen T."/>
            <person name="Obregon M."/>
            <person name="Okwuonu G.O."/>
            <person name="Onwere C.G."/>
            <person name="Orozco G."/>
            <person name="Parra A."/>
            <person name="Patel S."/>
            <person name="Patil S."/>
            <person name="Perez A."/>
            <person name="Perez Y."/>
            <person name="Pham C."/>
            <person name="Primus E.L."/>
            <person name="Pu L.-L."/>
            <person name="Puazo M."/>
            <person name="Qin X."/>
            <person name="Quiroz J.B."/>
            <person name="Reese J."/>
            <person name="Richards S."/>
            <person name="Rives C.M."/>
            <person name="Robberts R."/>
            <person name="Ruiz S.J."/>
            <person name="Ruiz M.J."/>
            <person name="Santibanez J."/>
            <person name="Schneider B.W."/>
            <person name="Sisson I."/>
            <person name="Smith M."/>
            <person name="Sodergren E."/>
            <person name="Song X.-Z."/>
            <person name="Song B.B."/>
            <person name="Summersgill H."/>
            <person name="Thelus R."/>
            <person name="Thornton R.D."/>
            <person name="Trejos Z.Y."/>
            <person name="Usmani K."/>
            <person name="Vattathil S."/>
            <person name="Villasana D."/>
            <person name="Walker D.L."/>
            <person name="Wang S."/>
            <person name="Wang K."/>
            <person name="White C.S."/>
            <person name="Williams A.C."/>
            <person name="Williamson J."/>
            <person name="Wilson K."/>
            <person name="Woghiren I.O."/>
            <person name="Woodworth J.R."/>
            <person name="Worley K.C."/>
            <person name="Wright R.A."/>
            <person name="Wu W."/>
            <person name="Young L."/>
            <person name="Zhang L."/>
            <person name="Zhang J."/>
            <person name="Zhu Y."/>
            <person name="Muzny D.M."/>
            <person name="Weinstock G."/>
            <person name="Gibbs R.A."/>
        </authorList>
    </citation>
    <scope>NUCLEOTIDE SEQUENCE [LARGE SCALE GENOMIC DNA]</scope>
    <source>
        <strain evidence="3">LSR1</strain>
    </source>
</reference>
<dbReference type="AlphaFoldDB" id="A0A8R2JVG2"/>
<dbReference type="PROSITE" id="PS51366">
    <property type="entry name" value="MI"/>
    <property type="match status" value="1"/>
</dbReference>
<name>A0A8R2JVG2_ACYPI</name>
<evidence type="ECO:0000259" key="1">
    <source>
        <dbReference type="PROSITE" id="PS51366"/>
    </source>
</evidence>
<feature type="domain" description="MI" evidence="1">
    <location>
        <begin position="120"/>
        <end position="245"/>
    </location>
</feature>
<dbReference type="SUPFAM" id="SSF48371">
    <property type="entry name" value="ARM repeat"/>
    <property type="match status" value="1"/>
</dbReference>
<dbReference type="InterPro" id="IPR016024">
    <property type="entry name" value="ARM-type_fold"/>
</dbReference>
<evidence type="ECO:0000313" key="3">
    <source>
        <dbReference type="Proteomes" id="UP000007819"/>
    </source>
</evidence>
<dbReference type="KEGG" id="api:100575412"/>
<organism evidence="2 3">
    <name type="scientific">Acyrthosiphon pisum</name>
    <name type="common">Pea aphid</name>
    <dbReference type="NCBI Taxonomy" id="7029"/>
    <lineage>
        <taxon>Eukaryota</taxon>
        <taxon>Metazoa</taxon>
        <taxon>Ecdysozoa</taxon>
        <taxon>Arthropoda</taxon>
        <taxon>Hexapoda</taxon>
        <taxon>Insecta</taxon>
        <taxon>Pterygota</taxon>
        <taxon>Neoptera</taxon>
        <taxon>Paraneoptera</taxon>
        <taxon>Hemiptera</taxon>
        <taxon>Sternorrhyncha</taxon>
        <taxon>Aphidomorpha</taxon>
        <taxon>Aphidoidea</taxon>
        <taxon>Aphididae</taxon>
        <taxon>Macrosiphini</taxon>
        <taxon>Acyrthosiphon</taxon>
    </lineage>
</organism>
<dbReference type="InterPro" id="IPR003891">
    <property type="entry name" value="Initiation_fac_eIF4g_MI"/>
</dbReference>
<dbReference type="EnsemblMetazoa" id="XM_029492031.1">
    <property type="protein sequence ID" value="XP_029347891.1"/>
    <property type="gene ID" value="LOC100575412"/>
</dbReference>
<proteinExistence type="predicted"/>
<keyword evidence="3" id="KW-1185">Reference proteome</keyword>
<protein>
    <recommendedName>
        <fullName evidence="1">MI domain-containing protein</fullName>
    </recommendedName>
</protein>
<dbReference type="GeneID" id="100575412"/>
<dbReference type="OrthoDB" id="6516403at2759"/>
<sequence>MFNKINRDLPDYNFTFKDWRIGRGYPTFQPDKCVINEIMHIYEKYKFPKNQATIPIKELPDQLTQSKRELDEQIENLPDGEVRSFEILEEPLHEGCRNQERKLIDTGEQSKLLNSVVAYKINMKCKKILLEYEQLQNLNDIIYSLSEDDSSIIFTRYEEFVKNMSLITLDSPIAQASVAGNIFAELLSKNILSMTAITQGIDDVLKYWNDFLMDFPQFFTYIAAIIAPLLLSQNGTFDFNSLKDSCTSIRPDNSSKLLIEVLYKINSSKEALNIKEEKLGGILWIYNKWNALENVPLEDFVPNNQINNYFKKDQIGVFLLSIAIYDKMRFVDNKLLYNILQSWICANINAEIIKTPQFVQALTIAIVIVCLKLNPSYEDFFDSVHLKLLTCYIQFESLPEYEIKEREVKCMLGIQIMSATLKHPGGMVSKLFNKLYEHRVIRKESFELFIKEYEKIADK</sequence>
<accession>A0A8R2JVG2</accession>
<dbReference type="Gene3D" id="1.25.40.180">
    <property type="match status" value="2"/>
</dbReference>
<reference evidence="2" key="2">
    <citation type="submission" date="2022-06" db="UniProtKB">
        <authorList>
            <consortium name="EnsemblMetazoa"/>
        </authorList>
    </citation>
    <scope>IDENTIFICATION</scope>
</reference>